<dbReference type="PANTHER" id="PTHR10223:SF0">
    <property type="entry name" value="26S PROTEASOME NON-ATPASE REGULATORY SUBUNIT 4"/>
    <property type="match status" value="1"/>
</dbReference>
<comment type="similarity">
    <text evidence="1">Belongs to the proteasome subunit S5A family.</text>
</comment>
<evidence type="ECO:0000313" key="5">
    <source>
        <dbReference type="EMBL" id="KFG45765.1"/>
    </source>
</evidence>
<dbReference type="EMBL" id="AHZU02000334">
    <property type="protein sequence ID" value="KFG45765.1"/>
    <property type="molecule type" value="Genomic_DNA"/>
</dbReference>
<gene>
    <name evidence="5" type="ORF">TGDOM2_223960</name>
</gene>
<evidence type="ECO:0000313" key="6">
    <source>
        <dbReference type="Proteomes" id="UP000028837"/>
    </source>
</evidence>
<dbReference type="FunFam" id="3.40.50.410:FF:000005">
    <property type="entry name" value="26S proteasome non-ATPase regulatory subunit 4"/>
    <property type="match status" value="1"/>
</dbReference>
<comment type="caution">
    <text evidence="5">The sequence shown here is derived from an EMBL/GenBank/DDBJ whole genome shotgun (WGS) entry which is preliminary data.</text>
</comment>
<feature type="domain" description="VWFA" evidence="4">
    <location>
        <begin position="5"/>
        <end position="189"/>
    </location>
</feature>
<dbReference type="InterPro" id="IPR003903">
    <property type="entry name" value="UIM_dom"/>
</dbReference>
<accession>A0A086KMZ7</accession>
<sequence length="388" mass="41377">MVLEAVMLCIDNSAYARDGDLVPSRLAVQEEVAGLIAGAKTSMHQENAVGVLTYGEERVSVHLSPTNDMGAVLSALHGLRCGGDSDFVRGIQIAQLALKHRMNKNQKQRIIAFVGSPIKTAEKQLVTLGKQLKKNNVALDLISFGEVDHNAQRLKLLNEAVDSNGTSCLLECRAEAGQVLSEVVLRSPLLRDPETGAGPRSMGVGEGSTSVGAMNDFGVDPNTDPELYMALQLSLQEEQNRTARLQEQAAPSAAEEARGTEPTATNGSGADASGVPTVAQIEMMEDIDDELRQALLLSLQDYSGQPASQEAEMSEAAPAEQRGEQAETPVEAPKEEKREQPGDSELAQVLGSLPGVDVSDPRLQEVLREAASSPDEEAKETEKNNEGS</sequence>
<dbReference type="SUPFAM" id="SSF53300">
    <property type="entry name" value="vWA-like"/>
    <property type="match status" value="1"/>
</dbReference>
<dbReference type="Gene3D" id="3.40.50.410">
    <property type="entry name" value="von Willebrand factor, type A domain"/>
    <property type="match status" value="1"/>
</dbReference>
<organism evidence="5 6">
    <name type="scientific">Toxoplasma gondii GAB2-2007-GAL-DOM2</name>
    <dbReference type="NCBI Taxonomy" id="1130820"/>
    <lineage>
        <taxon>Eukaryota</taxon>
        <taxon>Sar</taxon>
        <taxon>Alveolata</taxon>
        <taxon>Apicomplexa</taxon>
        <taxon>Conoidasida</taxon>
        <taxon>Coccidia</taxon>
        <taxon>Eucoccidiorida</taxon>
        <taxon>Eimeriorina</taxon>
        <taxon>Sarcocystidae</taxon>
        <taxon>Toxoplasma</taxon>
    </lineage>
</organism>
<dbReference type="InterPro" id="IPR027040">
    <property type="entry name" value="PSMD4"/>
</dbReference>
<evidence type="ECO:0000259" key="4">
    <source>
        <dbReference type="PROSITE" id="PS50234"/>
    </source>
</evidence>
<dbReference type="VEuPathDB" id="ToxoDB:TGDOM2_223960"/>
<keyword evidence="2" id="KW-0647">Proteasome</keyword>
<dbReference type="SMART" id="SM00726">
    <property type="entry name" value="UIM"/>
    <property type="match status" value="2"/>
</dbReference>
<proteinExistence type="inferred from homology"/>
<dbReference type="GO" id="GO:0005829">
    <property type="term" value="C:cytosol"/>
    <property type="evidence" value="ECO:0007669"/>
    <property type="project" value="TreeGrafter"/>
</dbReference>
<feature type="compositionally biased region" description="Basic and acidic residues" evidence="3">
    <location>
        <begin position="359"/>
        <end position="368"/>
    </location>
</feature>
<protein>
    <submittedName>
        <fullName evidence="5">Ubiquitin interaction motif family protein</fullName>
    </submittedName>
</protein>
<dbReference type="Proteomes" id="UP000028837">
    <property type="component" value="Unassembled WGS sequence"/>
</dbReference>
<evidence type="ECO:0000256" key="1">
    <source>
        <dbReference type="ARBA" id="ARBA00005574"/>
    </source>
</evidence>
<dbReference type="Gene3D" id="1.10.287.3990">
    <property type="match status" value="1"/>
</dbReference>
<dbReference type="InterPro" id="IPR002035">
    <property type="entry name" value="VWF_A"/>
</dbReference>
<dbReference type="SMART" id="SM00327">
    <property type="entry name" value="VWA"/>
    <property type="match status" value="1"/>
</dbReference>
<name>A0A086KMZ7_TOXGO</name>
<feature type="compositionally biased region" description="Basic and acidic residues" evidence="3">
    <location>
        <begin position="332"/>
        <end position="341"/>
    </location>
</feature>
<feature type="region of interest" description="Disordered" evidence="3">
    <location>
        <begin position="238"/>
        <end position="274"/>
    </location>
</feature>
<dbReference type="PANTHER" id="PTHR10223">
    <property type="entry name" value="26S PROTEASOME NON-ATPASE REGULATORY SUBUNIT 4"/>
    <property type="match status" value="1"/>
</dbReference>
<dbReference type="OrthoDB" id="1731724at2759"/>
<reference evidence="5 6" key="1">
    <citation type="submission" date="2014-02" db="EMBL/GenBank/DDBJ databases">
        <authorList>
            <person name="Sibley D."/>
            <person name="Venepally P."/>
            <person name="Karamycheva S."/>
            <person name="Hadjithomas M."/>
            <person name="Khan A."/>
            <person name="Brunk B."/>
            <person name="Roos D."/>
            <person name="Caler E."/>
            <person name="Lorenzi H."/>
        </authorList>
    </citation>
    <scope>NUCLEOTIDE SEQUENCE [LARGE SCALE GENOMIC DNA]</scope>
    <source>
        <strain evidence="5 6">GAB2-2007-GAL-DOM2</strain>
    </source>
</reference>
<dbReference type="InterPro" id="IPR036465">
    <property type="entry name" value="vWFA_dom_sf"/>
</dbReference>
<evidence type="ECO:0000256" key="3">
    <source>
        <dbReference type="SAM" id="MobiDB-lite"/>
    </source>
</evidence>
<dbReference type="AlphaFoldDB" id="A0A086KMZ7"/>
<evidence type="ECO:0000256" key="2">
    <source>
        <dbReference type="ARBA" id="ARBA00022942"/>
    </source>
</evidence>
<dbReference type="GO" id="GO:0043161">
    <property type="term" value="P:proteasome-mediated ubiquitin-dependent protein catabolic process"/>
    <property type="evidence" value="ECO:0007669"/>
    <property type="project" value="TreeGrafter"/>
</dbReference>
<dbReference type="GO" id="GO:0008540">
    <property type="term" value="C:proteasome regulatory particle, base subcomplex"/>
    <property type="evidence" value="ECO:0007669"/>
    <property type="project" value="TreeGrafter"/>
</dbReference>
<dbReference type="PROSITE" id="PS50234">
    <property type="entry name" value="VWFA"/>
    <property type="match status" value="1"/>
</dbReference>
<dbReference type="GO" id="GO:0031593">
    <property type="term" value="F:polyubiquitin modification-dependent protein binding"/>
    <property type="evidence" value="ECO:0007669"/>
    <property type="project" value="TreeGrafter"/>
</dbReference>
<feature type="region of interest" description="Disordered" evidence="3">
    <location>
        <begin position="304"/>
        <end position="388"/>
    </location>
</feature>
<dbReference type="Pfam" id="PF13519">
    <property type="entry name" value="VWA_2"/>
    <property type="match status" value="1"/>
</dbReference>
<dbReference type="GO" id="GO:0005634">
    <property type="term" value="C:nucleus"/>
    <property type="evidence" value="ECO:0007669"/>
    <property type="project" value="TreeGrafter"/>
</dbReference>